<protein>
    <submittedName>
        <fullName evidence="1">Uncharacterized protein</fullName>
    </submittedName>
</protein>
<accession>A0AAE2ZIH7</accession>
<sequence>NKTGLSNDLHCIVSCCSKTGYVLSITTNWNDQELSLESIYKSQNIPAESINLLEENTIEKIYKKYESFHKRHSFDHIHYTSDNVSKHIIEPVVAGHSHFKTLEILLAPNVKHHFIHHEVYIRGAVLTAYGNAIRNEKCDVFYVISNENRDGIQYKHTGSYKVGWWKNVWHEYKDINGEGYKYICNLTSSKNNQPYEYLKLNPSLKYSEEFIKTFLYFFPSKRINSLSPKILVKILSLFSKYYNYCCIPPNETLTAAQRIGVAKQQYDLSMILNVDLYSDSEE</sequence>
<evidence type="ECO:0000313" key="2">
    <source>
        <dbReference type="Proteomes" id="UP001155882"/>
    </source>
</evidence>
<dbReference type="EMBL" id="JAHWLI010000040">
    <property type="protein sequence ID" value="MBW3117415.1"/>
    <property type="molecule type" value="Genomic_DNA"/>
</dbReference>
<dbReference type="AlphaFoldDB" id="A0AAE2ZIH7"/>
<organism evidence="1 2">
    <name type="scientific">Providencia rettgeri</name>
    <dbReference type="NCBI Taxonomy" id="587"/>
    <lineage>
        <taxon>Bacteria</taxon>
        <taxon>Pseudomonadati</taxon>
        <taxon>Pseudomonadota</taxon>
        <taxon>Gammaproteobacteria</taxon>
        <taxon>Enterobacterales</taxon>
        <taxon>Morganellaceae</taxon>
        <taxon>Providencia</taxon>
    </lineage>
</organism>
<dbReference type="RefSeq" id="WP_219197699.1">
    <property type="nucleotide sequence ID" value="NZ_JAHWLI010000040.1"/>
</dbReference>
<evidence type="ECO:0000313" key="1">
    <source>
        <dbReference type="EMBL" id="MBW3117415.1"/>
    </source>
</evidence>
<proteinExistence type="predicted"/>
<dbReference type="Proteomes" id="UP001155882">
    <property type="component" value="Unassembled WGS sequence"/>
</dbReference>
<gene>
    <name evidence="1" type="ORF">KYI77_13230</name>
</gene>
<reference evidence="1" key="1">
    <citation type="submission" date="2021-07" db="EMBL/GenBank/DDBJ databases">
        <authorList>
            <person name="Stanton E."/>
        </authorList>
    </citation>
    <scope>NUCLEOTIDE SEQUENCE</scope>
    <source>
        <strain evidence="1">2021EL-01139</strain>
    </source>
</reference>
<name>A0AAE2ZIH7_PRORE</name>
<comment type="caution">
    <text evidence="1">The sequence shown here is derived from an EMBL/GenBank/DDBJ whole genome shotgun (WGS) entry which is preliminary data.</text>
</comment>
<feature type="non-terminal residue" evidence="1">
    <location>
        <position position="1"/>
    </location>
</feature>